<feature type="transmembrane region" description="Helical" evidence="1">
    <location>
        <begin position="84"/>
        <end position="109"/>
    </location>
</feature>
<feature type="transmembrane region" description="Helical" evidence="1">
    <location>
        <begin position="12"/>
        <end position="35"/>
    </location>
</feature>
<accession>A0A7T2YXC6</accession>
<dbReference type="KEGG" id="dla:I6G47_10730"/>
<evidence type="ECO:0000256" key="1">
    <source>
        <dbReference type="SAM" id="Phobius"/>
    </source>
</evidence>
<reference evidence="2 3" key="1">
    <citation type="submission" date="2020-12" db="EMBL/GenBank/DDBJ databases">
        <title>FDA dAtabase for Regulatory Grade micrObial Sequences (FDA-ARGOS): Supporting development and validation of Infectious Disease Dx tests.</title>
        <authorList>
            <person name="Sproer C."/>
            <person name="Gronow S."/>
            <person name="Severitt S."/>
            <person name="Schroder I."/>
            <person name="Tallon L."/>
            <person name="Sadzewicz L."/>
            <person name="Zhao X."/>
            <person name="Boylan J."/>
            <person name="Ott S."/>
            <person name="Bowen H."/>
            <person name="Vavikolanu K."/>
            <person name="Mehta A."/>
            <person name="Aluvathingal J."/>
            <person name="Nadendla S."/>
            <person name="Lowell S."/>
            <person name="Myers T."/>
            <person name="Yan Y."/>
            <person name="Sichtig H."/>
        </authorList>
    </citation>
    <scope>NUCLEOTIDE SEQUENCE [LARGE SCALE GENOMIC DNA]</scope>
    <source>
        <strain evidence="2 3">FDAARGOS_890</strain>
    </source>
</reference>
<evidence type="ECO:0000313" key="2">
    <source>
        <dbReference type="EMBL" id="QPS83504.1"/>
    </source>
</evidence>
<name>A0A7T2YXC6_9BURK</name>
<organism evidence="2 3">
    <name type="scientific">Delftia lacustris</name>
    <dbReference type="NCBI Taxonomy" id="558537"/>
    <lineage>
        <taxon>Bacteria</taxon>
        <taxon>Pseudomonadati</taxon>
        <taxon>Pseudomonadota</taxon>
        <taxon>Betaproteobacteria</taxon>
        <taxon>Burkholderiales</taxon>
        <taxon>Comamonadaceae</taxon>
        <taxon>Delftia</taxon>
    </lineage>
</organism>
<keyword evidence="1" id="KW-0472">Membrane</keyword>
<sequence length="113" mass="12281">MSRFNDMSAGEACSMLFGGFVAFLLSIVWVGFFVGLLLSTLWGWFIVPVFGLPTISIIQAWGIAQVFRCLQGLKLSEEKSKDGFGIALAKAFLGEPLAVAVIMGIAWVAKSWM</sequence>
<evidence type="ECO:0000313" key="3">
    <source>
        <dbReference type="Proteomes" id="UP000595064"/>
    </source>
</evidence>
<dbReference type="EMBL" id="CP065748">
    <property type="protein sequence ID" value="QPS83504.1"/>
    <property type="molecule type" value="Genomic_DNA"/>
</dbReference>
<feature type="transmembrane region" description="Helical" evidence="1">
    <location>
        <begin position="41"/>
        <end position="63"/>
    </location>
</feature>
<gene>
    <name evidence="2" type="ORF">I6G47_10730</name>
</gene>
<keyword evidence="1" id="KW-0812">Transmembrane</keyword>
<dbReference type="Proteomes" id="UP000595064">
    <property type="component" value="Chromosome"/>
</dbReference>
<keyword evidence="1" id="KW-1133">Transmembrane helix</keyword>
<dbReference type="AlphaFoldDB" id="A0A7T2YXC6"/>
<proteinExistence type="predicted"/>
<keyword evidence="3" id="KW-1185">Reference proteome</keyword>
<protein>
    <submittedName>
        <fullName evidence="2">Uncharacterized protein</fullName>
    </submittedName>
</protein>